<evidence type="ECO:0000256" key="5">
    <source>
        <dbReference type="ARBA" id="ARBA00022927"/>
    </source>
</evidence>
<dbReference type="InterPro" id="IPR051472">
    <property type="entry name" value="T3SS_Stator/FliH"/>
</dbReference>
<comment type="caution">
    <text evidence="9">The sequence shown here is derived from an EMBL/GenBank/DDBJ whole genome shotgun (WGS) entry which is preliminary data.</text>
</comment>
<dbReference type="RefSeq" id="WP_281092976.1">
    <property type="nucleotide sequence ID" value="NZ_JARYZI010000001.1"/>
</dbReference>
<comment type="similarity">
    <text evidence="2">Belongs to the FliH family.</text>
</comment>
<gene>
    <name evidence="9" type="ORF">QE109_00670</name>
</gene>
<keyword evidence="10" id="KW-1185">Reference proteome</keyword>
<feature type="coiled-coil region" evidence="7">
    <location>
        <begin position="45"/>
        <end position="76"/>
    </location>
</feature>
<sequence length="257" mass="28817">MFKSSRVVIDDKAFVLSTKAHEIESTIEVEEIAANEGNEPNLAANQIIESAKVEANQILEEADREYEQKMTSAQNSSDAIVANAYDQAKGIMEQSKAEGYQDGYNRGVDDSQEIAKQIIDEAIAIKEEWLQMRQDLFRKTEPEMINIVVEALEKVLDYKVETDQTLIESLIRQGISRVTKSHLVSIRVSNEDYNQALSIKPMLLATSDKIEEIDIKRDPSLQNGSCIIDTESGSIDSSLSTQLEQIKKLFDDLLKGD</sequence>
<evidence type="ECO:0000256" key="2">
    <source>
        <dbReference type="ARBA" id="ARBA00006602"/>
    </source>
</evidence>
<evidence type="ECO:0000259" key="8">
    <source>
        <dbReference type="Pfam" id="PF02108"/>
    </source>
</evidence>
<proteinExistence type="inferred from homology"/>
<dbReference type="Pfam" id="PF02108">
    <property type="entry name" value="FliH"/>
    <property type="match status" value="1"/>
</dbReference>
<dbReference type="Proteomes" id="UP001158045">
    <property type="component" value="Unassembled WGS sequence"/>
</dbReference>
<dbReference type="EMBL" id="JARYZI010000001">
    <property type="protein sequence ID" value="MDH8676633.1"/>
    <property type="molecule type" value="Genomic_DNA"/>
</dbReference>
<name>A0ABT6N888_9FIRM</name>
<keyword evidence="7" id="KW-0175">Coiled coil</keyword>
<evidence type="ECO:0000256" key="7">
    <source>
        <dbReference type="SAM" id="Coils"/>
    </source>
</evidence>
<evidence type="ECO:0000256" key="1">
    <source>
        <dbReference type="ARBA" id="ARBA00003041"/>
    </source>
</evidence>
<evidence type="ECO:0000256" key="3">
    <source>
        <dbReference type="ARBA" id="ARBA00022448"/>
    </source>
</evidence>
<dbReference type="PANTHER" id="PTHR34982">
    <property type="entry name" value="YOP PROTEINS TRANSLOCATION PROTEIN L"/>
    <property type="match status" value="1"/>
</dbReference>
<dbReference type="InterPro" id="IPR018035">
    <property type="entry name" value="Flagellar_FliH/T3SS_HrpE"/>
</dbReference>
<reference evidence="9 10" key="1">
    <citation type="submission" date="2023-04" db="EMBL/GenBank/DDBJ databases">
        <title>Fusibacter bizertensis strain WBS, isolated from littoral bottom sediments of the Arctic seas - biochemical and genomic analysis.</title>
        <authorList>
            <person name="Brioukhanov A.L."/>
        </authorList>
    </citation>
    <scope>NUCLEOTIDE SEQUENCE [LARGE SCALE GENOMIC DNA]</scope>
    <source>
        <strain evidence="9 10">WBS</strain>
    </source>
</reference>
<accession>A0ABT6N888</accession>
<organism evidence="9 10">
    <name type="scientific">Fusibacter bizertensis</name>
    <dbReference type="NCBI Taxonomy" id="1488331"/>
    <lineage>
        <taxon>Bacteria</taxon>
        <taxon>Bacillati</taxon>
        <taxon>Bacillota</taxon>
        <taxon>Clostridia</taxon>
        <taxon>Eubacteriales</taxon>
        <taxon>Eubacteriales Family XII. Incertae Sedis</taxon>
        <taxon>Fusibacter</taxon>
    </lineage>
</organism>
<evidence type="ECO:0000256" key="4">
    <source>
        <dbReference type="ARBA" id="ARBA00022795"/>
    </source>
</evidence>
<dbReference type="PANTHER" id="PTHR34982:SF1">
    <property type="entry name" value="FLAGELLAR ASSEMBLY PROTEIN FLIH"/>
    <property type="match status" value="1"/>
</dbReference>
<keyword evidence="6" id="KW-1006">Bacterial flagellum protein export</keyword>
<evidence type="ECO:0000313" key="9">
    <source>
        <dbReference type="EMBL" id="MDH8676633.1"/>
    </source>
</evidence>
<feature type="domain" description="Flagellar assembly protein FliH/Type III secretion system HrpE" evidence="8">
    <location>
        <begin position="121"/>
        <end position="246"/>
    </location>
</feature>
<evidence type="ECO:0000313" key="10">
    <source>
        <dbReference type="Proteomes" id="UP001158045"/>
    </source>
</evidence>
<comment type="function">
    <text evidence="1">Needed for flagellar regrowth and assembly.</text>
</comment>
<protein>
    <submittedName>
        <fullName evidence="9">FliH/SctL family protein</fullName>
    </submittedName>
</protein>
<keyword evidence="5" id="KW-0653">Protein transport</keyword>
<keyword evidence="4" id="KW-1005">Bacterial flagellum biogenesis</keyword>
<evidence type="ECO:0000256" key="6">
    <source>
        <dbReference type="ARBA" id="ARBA00023225"/>
    </source>
</evidence>
<keyword evidence="3" id="KW-0813">Transport</keyword>